<dbReference type="EMBL" id="KV425952">
    <property type="protein sequence ID" value="KZV95754.1"/>
    <property type="molecule type" value="Genomic_DNA"/>
</dbReference>
<reference evidence="1 2" key="1">
    <citation type="journal article" date="2016" name="Mol. Biol. Evol.">
        <title>Comparative Genomics of Early-Diverging Mushroom-Forming Fungi Provides Insights into the Origins of Lignocellulose Decay Capabilities.</title>
        <authorList>
            <person name="Nagy L.G."/>
            <person name="Riley R."/>
            <person name="Tritt A."/>
            <person name="Adam C."/>
            <person name="Daum C."/>
            <person name="Floudas D."/>
            <person name="Sun H."/>
            <person name="Yadav J.S."/>
            <person name="Pangilinan J."/>
            <person name="Larsson K.H."/>
            <person name="Matsuura K."/>
            <person name="Barry K."/>
            <person name="Labutti K."/>
            <person name="Kuo R."/>
            <person name="Ohm R.A."/>
            <person name="Bhattacharya S.S."/>
            <person name="Shirouzu T."/>
            <person name="Yoshinaga Y."/>
            <person name="Martin F.M."/>
            <person name="Grigoriev I.V."/>
            <person name="Hibbett D.S."/>
        </authorList>
    </citation>
    <scope>NUCLEOTIDE SEQUENCE [LARGE SCALE GENOMIC DNA]</scope>
    <source>
        <strain evidence="1 2">HHB12029</strain>
    </source>
</reference>
<evidence type="ECO:0000313" key="1">
    <source>
        <dbReference type="EMBL" id="KZV95754.1"/>
    </source>
</evidence>
<accession>A0A165K417</accession>
<name>A0A165K417_EXIGL</name>
<keyword evidence="2" id="KW-1185">Reference proteome</keyword>
<dbReference type="AlphaFoldDB" id="A0A165K417"/>
<dbReference type="InParanoid" id="A0A165K417"/>
<sequence length="108" mass="12272">MAKSPRVAVAGAISAGRLGASRLPCVSQLRLLIGHRVRIVYLTPKALNYRHSQCGDRTVAGRRREYLVPRPRLLRHLRTDCLCFQERIGALARDLDAHNDRKNLYLSR</sequence>
<organism evidence="1 2">
    <name type="scientific">Exidia glandulosa HHB12029</name>
    <dbReference type="NCBI Taxonomy" id="1314781"/>
    <lineage>
        <taxon>Eukaryota</taxon>
        <taxon>Fungi</taxon>
        <taxon>Dikarya</taxon>
        <taxon>Basidiomycota</taxon>
        <taxon>Agaricomycotina</taxon>
        <taxon>Agaricomycetes</taxon>
        <taxon>Auriculariales</taxon>
        <taxon>Exidiaceae</taxon>
        <taxon>Exidia</taxon>
    </lineage>
</organism>
<gene>
    <name evidence="1" type="ORF">EXIGLDRAFT_462733</name>
</gene>
<evidence type="ECO:0000313" key="2">
    <source>
        <dbReference type="Proteomes" id="UP000077266"/>
    </source>
</evidence>
<dbReference type="Proteomes" id="UP000077266">
    <property type="component" value="Unassembled WGS sequence"/>
</dbReference>
<proteinExistence type="predicted"/>
<protein>
    <submittedName>
        <fullName evidence="1">Uncharacterized protein</fullName>
    </submittedName>
</protein>